<dbReference type="OrthoDB" id="3193075at2"/>
<keyword evidence="1" id="KW-0472">Membrane</keyword>
<name>A0A0D8HCV0_9ACTN</name>
<dbReference type="RefSeq" id="WP_052607002.1">
    <property type="nucleotide sequence ID" value="NZ_JXYS01000120.1"/>
</dbReference>
<evidence type="ECO:0000259" key="2">
    <source>
        <dbReference type="Pfam" id="PF04982"/>
    </source>
</evidence>
<keyword evidence="4" id="KW-1185">Reference proteome</keyword>
<keyword evidence="1" id="KW-1133">Transmembrane helix</keyword>
<sequence>MTKAKILRITIVLAIIVAMVAMSQLLAIPQIIFPEAAALSVGAIYLAKDDWIESPWKLAILPPLASLIGVLSIRAGLPNSISVPVLFCLIVISLRLLKSELFPTISAGVLPLIFRISTLYFPISVLIISLLITLISQLLKQSPNGSIQTLHQSVPSDRQLNTTAIVYSAIVLIWILFAWNFLPKVSIAPPLFVSFYDWFSSNDQSHRRLLRRFISIITAATIGEAAIHLFPRPLSALVAVAVTWAIITLLEDLHPPTLAISLLPLILPNLKAFTFVAGVGVTTICLGAIGVEVKRLAKWRSRPL</sequence>
<reference evidence="3 4" key="1">
    <citation type="submission" date="2015-01" db="EMBL/GenBank/DDBJ databases">
        <title>Draft genome of the acidophilic iron oxidizer Acidithrix ferrooxidans strain Py-F3.</title>
        <authorList>
            <person name="Poehlein A."/>
            <person name="Eisen S."/>
            <person name="Schloemann M."/>
            <person name="Johnson B.D."/>
            <person name="Daniel R."/>
            <person name="Muehling M."/>
        </authorList>
    </citation>
    <scope>NUCLEOTIDE SEQUENCE [LARGE SCALE GENOMIC DNA]</scope>
    <source>
        <strain evidence="3 4">Py-F3</strain>
    </source>
</reference>
<accession>A0A0D8HCV0</accession>
<feature type="transmembrane region" description="Helical" evidence="1">
    <location>
        <begin position="270"/>
        <end position="291"/>
    </location>
</feature>
<gene>
    <name evidence="3" type="ORF">AXFE_33540</name>
</gene>
<evidence type="ECO:0000313" key="3">
    <source>
        <dbReference type="EMBL" id="KJF15800.1"/>
    </source>
</evidence>
<dbReference type="InterPro" id="IPR058581">
    <property type="entry name" value="TM_HPP"/>
</dbReference>
<protein>
    <submittedName>
        <fullName evidence="3">HPP family protein</fullName>
    </submittedName>
</protein>
<feature type="transmembrane region" description="Helical" evidence="1">
    <location>
        <begin position="160"/>
        <end position="182"/>
    </location>
</feature>
<dbReference type="STRING" id="1280514.AXFE_33540"/>
<feature type="transmembrane region" description="Helical" evidence="1">
    <location>
        <begin position="80"/>
        <end position="97"/>
    </location>
</feature>
<evidence type="ECO:0000313" key="4">
    <source>
        <dbReference type="Proteomes" id="UP000032360"/>
    </source>
</evidence>
<feature type="transmembrane region" description="Helical" evidence="1">
    <location>
        <begin position="54"/>
        <end position="73"/>
    </location>
</feature>
<dbReference type="EMBL" id="JXYS01000120">
    <property type="protein sequence ID" value="KJF15800.1"/>
    <property type="molecule type" value="Genomic_DNA"/>
</dbReference>
<evidence type="ECO:0000256" key="1">
    <source>
        <dbReference type="SAM" id="Phobius"/>
    </source>
</evidence>
<proteinExistence type="predicted"/>
<comment type="caution">
    <text evidence="3">The sequence shown here is derived from an EMBL/GenBank/DDBJ whole genome shotgun (WGS) entry which is preliminary data.</text>
</comment>
<dbReference type="AlphaFoldDB" id="A0A0D8HCV0"/>
<dbReference type="Pfam" id="PF04982">
    <property type="entry name" value="TM_HPP"/>
    <property type="match status" value="1"/>
</dbReference>
<dbReference type="Proteomes" id="UP000032360">
    <property type="component" value="Unassembled WGS sequence"/>
</dbReference>
<feature type="transmembrane region" description="Helical" evidence="1">
    <location>
        <begin position="117"/>
        <end position="139"/>
    </location>
</feature>
<keyword evidence="1" id="KW-0812">Transmembrane</keyword>
<organism evidence="3 4">
    <name type="scientific">Acidithrix ferrooxidans</name>
    <dbReference type="NCBI Taxonomy" id="1280514"/>
    <lineage>
        <taxon>Bacteria</taxon>
        <taxon>Bacillati</taxon>
        <taxon>Actinomycetota</taxon>
        <taxon>Acidimicrobiia</taxon>
        <taxon>Acidimicrobiales</taxon>
        <taxon>Acidimicrobiaceae</taxon>
        <taxon>Acidithrix</taxon>
    </lineage>
</organism>
<feature type="domain" description="HPP transmembrane region" evidence="2">
    <location>
        <begin position="216"/>
        <end position="302"/>
    </location>
</feature>